<evidence type="ECO:0000256" key="5">
    <source>
        <dbReference type="ARBA" id="ARBA00023136"/>
    </source>
</evidence>
<dbReference type="OrthoDB" id="5588846at2759"/>
<dbReference type="GeneID" id="28897064"/>
<dbReference type="GO" id="GO:0000329">
    <property type="term" value="C:fungal-type vacuole membrane"/>
    <property type="evidence" value="ECO:0007669"/>
    <property type="project" value="TreeGrafter"/>
</dbReference>
<feature type="compositionally biased region" description="Polar residues" evidence="6">
    <location>
        <begin position="723"/>
        <end position="733"/>
    </location>
</feature>
<dbReference type="PANTHER" id="PTHR46140:SF1">
    <property type="entry name" value="VACUOLAR TRANSPORTER CHAPERONE COMPLEX SUBUNIT 4-RELATED"/>
    <property type="match status" value="1"/>
</dbReference>
<dbReference type="PROSITE" id="PS51382">
    <property type="entry name" value="SPX"/>
    <property type="match status" value="1"/>
</dbReference>
<feature type="region of interest" description="Disordered" evidence="6">
    <location>
        <begin position="555"/>
        <end position="642"/>
    </location>
</feature>
<feature type="compositionally biased region" description="Polar residues" evidence="6">
    <location>
        <begin position="574"/>
        <end position="605"/>
    </location>
</feature>
<evidence type="ECO:0000313" key="9">
    <source>
        <dbReference type="EMBL" id="KZF25589.1"/>
    </source>
</evidence>
<keyword evidence="3 7" id="KW-0812">Transmembrane</keyword>
<evidence type="ECO:0000256" key="3">
    <source>
        <dbReference type="ARBA" id="ARBA00022692"/>
    </source>
</evidence>
<dbReference type="Proteomes" id="UP000076632">
    <property type="component" value="Unassembled WGS sequence"/>
</dbReference>
<evidence type="ECO:0000256" key="4">
    <source>
        <dbReference type="ARBA" id="ARBA00022989"/>
    </source>
</evidence>
<accession>A0A165IZJ1</accession>
<evidence type="ECO:0000313" key="10">
    <source>
        <dbReference type="Proteomes" id="UP000076632"/>
    </source>
</evidence>
<evidence type="ECO:0000256" key="2">
    <source>
        <dbReference type="ARBA" id="ARBA00022554"/>
    </source>
</evidence>
<feature type="transmembrane region" description="Helical" evidence="7">
    <location>
        <begin position="843"/>
        <end position="863"/>
    </location>
</feature>
<dbReference type="InterPro" id="IPR004331">
    <property type="entry name" value="SPX_dom"/>
</dbReference>
<dbReference type="GO" id="GO:0033254">
    <property type="term" value="C:vacuolar transporter chaperone complex"/>
    <property type="evidence" value="ECO:0007669"/>
    <property type="project" value="TreeGrafter"/>
</dbReference>
<dbReference type="InterPro" id="IPR042267">
    <property type="entry name" value="VTC_sf"/>
</dbReference>
<keyword evidence="4 7" id="KW-1133">Transmembrane helix</keyword>
<feature type="region of interest" description="Disordered" evidence="6">
    <location>
        <begin position="717"/>
        <end position="746"/>
    </location>
</feature>
<evidence type="ECO:0000256" key="1">
    <source>
        <dbReference type="ARBA" id="ARBA00004128"/>
    </source>
</evidence>
<dbReference type="Gene3D" id="3.20.100.30">
    <property type="entry name" value="VTC, catalytic tunnel domain"/>
    <property type="match status" value="1"/>
</dbReference>
<dbReference type="Pfam" id="PF09359">
    <property type="entry name" value="VTC"/>
    <property type="match status" value="1"/>
</dbReference>
<name>A0A165IZJ1_XYLHT</name>
<proteinExistence type="predicted"/>
<dbReference type="InterPro" id="IPR051572">
    <property type="entry name" value="VTC_Complex_Subunit"/>
</dbReference>
<keyword evidence="2" id="KW-0926">Vacuole</keyword>
<dbReference type="GO" id="GO:0016237">
    <property type="term" value="P:microautophagy"/>
    <property type="evidence" value="ECO:0007669"/>
    <property type="project" value="TreeGrafter"/>
</dbReference>
<keyword evidence="5 7" id="KW-0472">Membrane</keyword>
<feature type="transmembrane region" description="Helical" evidence="7">
    <location>
        <begin position="812"/>
        <end position="831"/>
    </location>
</feature>
<dbReference type="PANTHER" id="PTHR46140">
    <property type="entry name" value="VACUOLAR TRANSPORTER CHAPERONE 1-RELATED"/>
    <property type="match status" value="1"/>
</dbReference>
<evidence type="ECO:0000256" key="6">
    <source>
        <dbReference type="SAM" id="MobiDB-lite"/>
    </source>
</evidence>
<organism evidence="9 10">
    <name type="scientific">Xylona heveae (strain CBS 132557 / TC161)</name>
    <dbReference type="NCBI Taxonomy" id="1328760"/>
    <lineage>
        <taxon>Eukaryota</taxon>
        <taxon>Fungi</taxon>
        <taxon>Dikarya</taxon>
        <taxon>Ascomycota</taxon>
        <taxon>Pezizomycotina</taxon>
        <taxon>Xylonomycetes</taxon>
        <taxon>Xylonales</taxon>
        <taxon>Xylonaceae</taxon>
        <taxon>Xylona</taxon>
    </lineage>
</organism>
<feature type="transmembrane region" description="Helical" evidence="7">
    <location>
        <begin position="875"/>
        <end position="895"/>
    </location>
</feature>
<dbReference type="GO" id="GO:0006799">
    <property type="term" value="P:polyphosphate biosynthetic process"/>
    <property type="evidence" value="ECO:0007669"/>
    <property type="project" value="UniProtKB-ARBA"/>
</dbReference>
<reference evidence="9 10" key="1">
    <citation type="journal article" date="2016" name="Fungal Biol.">
        <title>The genome of Xylona heveae provides a window into fungal endophytism.</title>
        <authorList>
            <person name="Gazis R."/>
            <person name="Kuo A."/>
            <person name="Riley R."/>
            <person name="LaButti K."/>
            <person name="Lipzen A."/>
            <person name="Lin J."/>
            <person name="Amirebrahimi M."/>
            <person name="Hesse C.N."/>
            <person name="Spatafora J.W."/>
            <person name="Henrissat B."/>
            <person name="Hainaut M."/>
            <person name="Grigoriev I.V."/>
            <person name="Hibbett D.S."/>
        </authorList>
    </citation>
    <scope>NUCLEOTIDE SEQUENCE [LARGE SCALE GENOMIC DNA]</scope>
    <source>
        <strain evidence="9 10">TC161</strain>
    </source>
</reference>
<evidence type="ECO:0000259" key="8">
    <source>
        <dbReference type="PROSITE" id="PS51382"/>
    </source>
</evidence>
<dbReference type="AlphaFoldDB" id="A0A165IZJ1"/>
<dbReference type="CDD" id="cd14474">
    <property type="entry name" value="SPX_YDR089W"/>
    <property type="match status" value="1"/>
</dbReference>
<feature type="compositionally biased region" description="Polar residues" evidence="6">
    <location>
        <begin position="294"/>
        <end position="309"/>
    </location>
</feature>
<dbReference type="GO" id="GO:0007034">
    <property type="term" value="P:vacuolar transport"/>
    <property type="evidence" value="ECO:0007669"/>
    <property type="project" value="TreeGrafter"/>
</dbReference>
<feature type="domain" description="SPX" evidence="8">
    <location>
        <begin position="1"/>
        <end position="166"/>
    </location>
</feature>
<dbReference type="InterPro" id="IPR018966">
    <property type="entry name" value="VTC_domain"/>
</dbReference>
<dbReference type="GO" id="GO:0042144">
    <property type="term" value="P:vacuole fusion, non-autophagic"/>
    <property type="evidence" value="ECO:0007669"/>
    <property type="project" value="TreeGrafter"/>
</dbReference>
<dbReference type="InParanoid" id="A0A165IZJ1"/>
<dbReference type="OMA" id="FAFKQNA"/>
<feature type="region of interest" description="Disordered" evidence="6">
    <location>
        <begin position="292"/>
        <end position="313"/>
    </location>
</feature>
<gene>
    <name evidence="9" type="ORF">L228DRAFT_244456</name>
</gene>
<keyword evidence="10" id="KW-1185">Reference proteome</keyword>
<comment type="subcellular location">
    <subcellularLocation>
        <location evidence="1">Vacuole membrane</location>
        <topology evidence="1">Multi-pass membrane protein</topology>
    </subcellularLocation>
</comment>
<protein>
    <submittedName>
        <fullName evidence="9">SPX-domain-containing protein</fullName>
    </submittedName>
</protein>
<dbReference type="RefSeq" id="XP_018191144.1">
    <property type="nucleotide sequence ID" value="XM_018331927.1"/>
</dbReference>
<dbReference type="EMBL" id="KV407455">
    <property type="protein sequence ID" value="KZF25589.1"/>
    <property type="molecule type" value="Genomic_DNA"/>
</dbReference>
<dbReference type="FunCoup" id="A0A165IZJ1">
    <property type="interactions" value="19"/>
</dbReference>
<sequence>MKYGNTLAQRSIPEWGSYNVDYNDLKHLIKVRTSRERSSTIPIPGSGDEDSSELQEFEKEFYAELVDQHERVDLFVQSKAGEVQRRLAHLQRLVDRLGRRDSTSQGSRAGVRKRQRFSKIEEEVLGAGEDIQALSRFVGAQRLAFQKLLKKYQKWTRSSKLARRFTKEVMDQPTSFCNRDLAPLLSQWTAVLAAVRAPFMKEQIKRTDTPASIPSGQTSAEDLPMIVEPVNVHSLVTEKLDTDVDFDVALALLAQYQSAKRATYWVHRDNLVQLQVLMLQFARLWHRPGCHNGGSLSATPTRRSSSTYGQEREESTGLVVLDDVDDLCQRYKSAFNAEADGEGRAFDAAVRTLRCCGDGSAAVDLKSRDEEHTGDAVKVDMKQMRSLFKHSSGALSRRESDACTLVNEPDRAQVEKTRQWLAEHPKVRPLVEVQSTRTRFIGLNNAPARSIWAVLDQEVKMGPVSSEQLAHGDARRNSSTGHYHSFPHAVLEIWWEGEAGAALARALDQSYLTERVYGFSLGMHAVSVTCGLGQSVLRNWSKELAKDIRKVPDPVERTLSRTTSSTHIDEPARKSNNISGSTTTVTDFPSGSSNFAPVMDSSATSLVDDPAHTGPGAGKKTGKGRRIPPRRENSHQKSNLSSVQRYWNEYDDPEDQNSEGSYAIYIYPNDSSSFFPGQESITNAFKYIGQGVKSLTTKTSEAARSLSKSIVPRRRGGGRSWLFPTSQSTSQPNEGAARDPLLPTNRHHRHASATGAYDSGIEAEDEDSATDIPGYETVYDSRRAYSTFPPLEDYRHQAGVTAYREKVLFRTYVAFLTVSVVILTALGILVSTTSDEFTYDLGTIMGVVMSLSLAVMSVGMMLTRRDHLSWTHRGAVLLVFAIVCVVSGVLLALVGSQL</sequence>
<evidence type="ECO:0000256" key="7">
    <source>
        <dbReference type="SAM" id="Phobius"/>
    </source>
</evidence>